<evidence type="ECO:0000256" key="2">
    <source>
        <dbReference type="ARBA" id="ARBA00005369"/>
    </source>
</evidence>
<dbReference type="GO" id="GO:0005737">
    <property type="term" value="C:cytoplasm"/>
    <property type="evidence" value="ECO:0007669"/>
    <property type="project" value="UniProtKB-SubCell"/>
</dbReference>
<keyword evidence="8" id="KW-0949">S-adenosyl-L-methionine</keyword>
<dbReference type="OrthoDB" id="4035289at2"/>
<dbReference type="AlphaFoldDB" id="A0A255GZL3"/>
<dbReference type="SUPFAM" id="SSF53335">
    <property type="entry name" value="S-adenosyl-L-methionine-dependent methyltransferases"/>
    <property type="match status" value="1"/>
</dbReference>
<evidence type="ECO:0000256" key="1">
    <source>
        <dbReference type="ARBA" id="ARBA00004496"/>
    </source>
</evidence>
<dbReference type="PANTHER" id="PTHR11579:SF0">
    <property type="entry name" value="PROTEIN-L-ISOASPARTATE(D-ASPARTATE) O-METHYLTRANSFERASE"/>
    <property type="match status" value="1"/>
</dbReference>
<evidence type="ECO:0000256" key="10">
    <source>
        <dbReference type="ARBA" id="ARBA00031323"/>
    </source>
</evidence>
<comment type="subcellular location">
    <subcellularLocation>
        <location evidence="1">Cytoplasm</location>
    </subcellularLocation>
</comment>
<dbReference type="GO" id="GO:0004719">
    <property type="term" value="F:protein-L-isoaspartate (D-aspartate) O-methyltransferase activity"/>
    <property type="evidence" value="ECO:0007669"/>
    <property type="project" value="UniProtKB-EC"/>
</dbReference>
<dbReference type="RefSeq" id="WP_094364239.1">
    <property type="nucleotide sequence ID" value="NZ_NMVQ01000023.1"/>
</dbReference>
<reference evidence="12 13" key="1">
    <citation type="submission" date="2017-07" db="EMBL/GenBank/DDBJ databases">
        <title>Draft whole genome sequences of clinical Proprionibacteriaceae strains.</title>
        <authorList>
            <person name="Bernier A.-M."/>
            <person name="Bernard K."/>
            <person name="Domingo M.-C."/>
        </authorList>
    </citation>
    <scope>NUCLEOTIDE SEQUENCE [LARGE SCALE GENOMIC DNA]</scope>
    <source>
        <strain evidence="12 13">NML 130396</strain>
    </source>
</reference>
<keyword evidence="7 12" id="KW-0808">Transferase</keyword>
<organism evidence="12 13">
    <name type="scientific">Enemella dayhoffiae</name>
    <dbReference type="NCBI Taxonomy" id="2016507"/>
    <lineage>
        <taxon>Bacteria</taxon>
        <taxon>Bacillati</taxon>
        <taxon>Actinomycetota</taxon>
        <taxon>Actinomycetes</taxon>
        <taxon>Propionibacteriales</taxon>
        <taxon>Propionibacteriaceae</taxon>
        <taxon>Enemella</taxon>
    </lineage>
</organism>
<dbReference type="InterPro" id="IPR000682">
    <property type="entry name" value="PCMT"/>
</dbReference>
<evidence type="ECO:0000256" key="7">
    <source>
        <dbReference type="ARBA" id="ARBA00022679"/>
    </source>
</evidence>
<dbReference type="Gene3D" id="3.40.50.150">
    <property type="entry name" value="Vaccinia Virus protein VP39"/>
    <property type="match status" value="1"/>
</dbReference>
<dbReference type="Proteomes" id="UP000216311">
    <property type="component" value="Unassembled WGS sequence"/>
</dbReference>
<gene>
    <name evidence="12" type="ORF">CGZ93_11305</name>
</gene>
<dbReference type="EMBL" id="NMVQ01000023">
    <property type="protein sequence ID" value="OYO20812.1"/>
    <property type="molecule type" value="Genomic_DNA"/>
</dbReference>
<keyword evidence="5" id="KW-0963">Cytoplasm</keyword>
<keyword evidence="6 12" id="KW-0489">Methyltransferase</keyword>
<name>A0A255GZL3_9ACTN</name>
<dbReference type="EC" id="2.1.1.77" evidence="3"/>
<evidence type="ECO:0000256" key="8">
    <source>
        <dbReference type="ARBA" id="ARBA00022691"/>
    </source>
</evidence>
<evidence type="ECO:0000256" key="5">
    <source>
        <dbReference type="ARBA" id="ARBA00022490"/>
    </source>
</evidence>
<accession>A0A255GZL3</accession>
<evidence type="ECO:0000256" key="6">
    <source>
        <dbReference type="ARBA" id="ARBA00022603"/>
    </source>
</evidence>
<comment type="caution">
    <text evidence="12">The sequence shown here is derived from an EMBL/GenBank/DDBJ whole genome shotgun (WGS) entry which is preliminary data.</text>
</comment>
<dbReference type="CDD" id="cd02440">
    <property type="entry name" value="AdoMet_MTases"/>
    <property type="match status" value="1"/>
</dbReference>
<evidence type="ECO:0000256" key="4">
    <source>
        <dbReference type="ARBA" id="ARBA00013346"/>
    </source>
</evidence>
<dbReference type="Pfam" id="PF01135">
    <property type="entry name" value="PCMT"/>
    <property type="match status" value="1"/>
</dbReference>
<protein>
    <recommendedName>
        <fullName evidence="4">Protein-L-isoaspartate O-methyltransferase</fullName>
        <ecNumber evidence="3">2.1.1.77</ecNumber>
    </recommendedName>
    <alternativeName>
        <fullName evidence="11">L-isoaspartyl protein carboxyl methyltransferase</fullName>
    </alternativeName>
    <alternativeName>
        <fullName evidence="9">Protein L-isoaspartyl methyltransferase</fullName>
    </alternativeName>
    <alternativeName>
        <fullName evidence="10">Protein-beta-aspartate methyltransferase</fullName>
    </alternativeName>
</protein>
<evidence type="ECO:0000256" key="9">
    <source>
        <dbReference type="ARBA" id="ARBA00030757"/>
    </source>
</evidence>
<evidence type="ECO:0000256" key="3">
    <source>
        <dbReference type="ARBA" id="ARBA00011890"/>
    </source>
</evidence>
<evidence type="ECO:0000256" key="11">
    <source>
        <dbReference type="ARBA" id="ARBA00031350"/>
    </source>
</evidence>
<sequence length="194" mass="20614">MGDNGRVSEQRVAQAIRATPRAGFLPAEQRAYADRDVPLRLSAGQTNSQPSTVAAMLELLDVPVGARVLDVGAGSGWTTAILAELVGPQGWVLGLELLPELAQWGAANLAAVARPWARIETAEPGRLGRAAEGPYDRILVSAMADTLPDELVEQLTDEGMLVVPVAGAMARVTRRPSADPLIERSGAYRFVPLR</sequence>
<evidence type="ECO:0000313" key="13">
    <source>
        <dbReference type="Proteomes" id="UP000216311"/>
    </source>
</evidence>
<dbReference type="PANTHER" id="PTHR11579">
    <property type="entry name" value="PROTEIN-L-ISOASPARTATE O-METHYLTRANSFERASE"/>
    <property type="match status" value="1"/>
</dbReference>
<proteinExistence type="inferred from homology"/>
<comment type="similarity">
    <text evidence="2">Belongs to the methyltransferase superfamily. L-isoaspartyl/D-aspartyl protein methyltransferase family.</text>
</comment>
<keyword evidence="13" id="KW-1185">Reference proteome</keyword>
<dbReference type="GO" id="GO:0032259">
    <property type="term" value="P:methylation"/>
    <property type="evidence" value="ECO:0007669"/>
    <property type="project" value="UniProtKB-KW"/>
</dbReference>
<dbReference type="InterPro" id="IPR029063">
    <property type="entry name" value="SAM-dependent_MTases_sf"/>
</dbReference>
<evidence type="ECO:0000313" key="12">
    <source>
        <dbReference type="EMBL" id="OYO20812.1"/>
    </source>
</evidence>